<organism evidence="3 4">
    <name type="scientific">Symbiodinium microadriaticum</name>
    <name type="common">Dinoflagellate</name>
    <name type="synonym">Zooxanthella microadriatica</name>
    <dbReference type="NCBI Taxonomy" id="2951"/>
    <lineage>
        <taxon>Eukaryota</taxon>
        <taxon>Sar</taxon>
        <taxon>Alveolata</taxon>
        <taxon>Dinophyceae</taxon>
        <taxon>Suessiales</taxon>
        <taxon>Symbiodiniaceae</taxon>
        <taxon>Symbiodinium</taxon>
    </lineage>
</organism>
<name>A0A1Q9EM56_SYMMI</name>
<evidence type="ECO:0000256" key="1">
    <source>
        <dbReference type="PROSITE-ProRule" id="PRU00042"/>
    </source>
</evidence>
<evidence type="ECO:0000313" key="4">
    <source>
        <dbReference type="Proteomes" id="UP000186817"/>
    </source>
</evidence>
<comment type="caution">
    <text evidence="3">The sequence shown here is derived from an EMBL/GenBank/DDBJ whole genome shotgun (WGS) entry which is preliminary data.</text>
</comment>
<sequence>MRTWHRDPKAGVPRGLLVYTDGSAQGNHAPMSASEHDILPAAWAFAVWAQCDGGLFFLGASSYATTPPDTPFHLGEVRHSHVKGHSGEPGNELCDIMSKCSRHCTVGPYERCLPTWPHQWLKHEFWQWGWLAHHSSPVYPALPALEVSYHVTAATYNVLTLFDPGAAKGRGSRSPDPGLMIAGKKDLLKTQFLAADLWLIGMQETRLPTSAVLPDRDFLMLNVAADDQGHHGCALWINLHHAFAHDGEQAHKIHRDQVVMTHFSPRHLQVHITTPRLALTVLVLHAPKIQAQGEEAVAAFWRARADDLCQRPPHSECIVLADANSHIGSIVSDSVGSAGAEDENREGFYFQQFLRQIACFVPSTFPDVHHGPHWTWMAPGDNACTHRLDFVAVPLEWKPFDQRTQVWYDLEALQMRKDHMALRYHCAFCKLQPGTKHVAFRGRAVRPPRCPTTEERATFAAQLAALPAAPWHLDVDLHYLQQAQSLAQIGTGFCPVTPSHATQTYLTEATLQLVGQRKAYRKYLRLEEAERSRRLLMVAFAAFLLNARGQTFTEAMQTCAEAWLTQIDQSLAHALERLYELTTAVRAAVKRDRVSYLDALAGGIALHDLKDPKSLYAAVRKAFPKASSSRRMRFQPLPAVRLENGMLAPDAASRRQRWTEFFQAQEAGEQVAPEAYKQLFHRPDFPVLPDGPVFEIHALPTLLDFEQQLHAAKYGKASGPDALTAELLRLSVPASSAILYPVSLKASLQVREPCEWRGGSLISLAKRATAAYECRAFRSILLASVVAKTHHRLLRDRLSSAYRESKTELQSGQLPGVGVDSLSLLARTYQLRVRHLGYRCALTYFDVKAAFYKVIRQSLVRTDADASDAGFLAVLYDLGVPESALPELIAHLRSMETIAAAGASPHLQSQVSDLFRGSWFRMDHTGPLVATRRGTRPGDPLADLLFAFAFSAYLRSAEEALRRNNLHTFVPPAKYPLPDLLPDIAGPEPPEMGCLAWADDYSHLQMHKCPTALCERVRAATGVLLTHATANGMELTFERDKTAVLLSSDCPRAVGTAAGLQPAADDMLVLEVKDDIKCETRHLPVVASYKHLGSITVANATPTAEIQFRFVQAVSVLRHLQKKLFASRDILLRTRRTLLRSLVVSRFVFSSASLVLQAHTHRRRWSQCFLKLWRGLLPPVAPEHQQHSYAVLALAEAPSPLLAMAQARAVFYHRIHREGPQALVLLLHAHWGEAPKASWLGQFLWDIRAVAPYSEAAQAFLATDDPVKALLQAFSEDPHWWTKQVGKAIRAYQADLRTWQGHGVTTQPRQKVPDSGQYRCPHCASSFRLRKHLCTHLARAHQQYSIARHFVPAPFCLACHRYFHTVTRTQHHVKRTPACLRRLAHVLKPMTLTDILEAEAVDRLRAKDIRKGKWRVFEPAQPVVTAYGPRAPTYTEALGDGTDASITLDRLQRQYRPSAAVLAWVNAYISGDFMSLIDSVPGNLDSAVQCKRMMMLRDRMKQQSAYRAPADGQPRGVSRLECL</sequence>
<dbReference type="PROSITE" id="PS50157">
    <property type="entry name" value="ZINC_FINGER_C2H2_2"/>
    <property type="match status" value="1"/>
</dbReference>
<dbReference type="PANTHER" id="PTHR47027:SF20">
    <property type="entry name" value="REVERSE TRANSCRIPTASE-LIKE PROTEIN WITH RNA-DIRECTED DNA POLYMERASE DOMAIN"/>
    <property type="match status" value="1"/>
</dbReference>
<protein>
    <recommendedName>
        <fullName evidence="2">C2H2-type domain-containing protein</fullName>
    </recommendedName>
</protein>
<dbReference type="EMBL" id="LSRX01000116">
    <property type="protein sequence ID" value="OLQ08500.1"/>
    <property type="molecule type" value="Genomic_DNA"/>
</dbReference>
<dbReference type="InterPro" id="IPR036691">
    <property type="entry name" value="Endo/exonu/phosph_ase_sf"/>
</dbReference>
<dbReference type="OrthoDB" id="447163at2759"/>
<feature type="domain" description="C2H2-type" evidence="2">
    <location>
        <begin position="1318"/>
        <end position="1341"/>
    </location>
</feature>
<evidence type="ECO:0000313" key="3">
    <source>
        <dbReference type="EMBL" id="OLQ08500.1"/>
    </source>
</evidence>
<keyword evidence="1" id="KW-0479">Metal-binding</keyword>
<reference evidence="3 4" key="1">
    <citation type="submission" date="2016-02" db="EMBL/GenBank/DDBJ databases">
        <title>Genome analysis of coral dinoflagellate symbionts highlights evolutionary adaptations to a symbiotic lifestyle.</title>
        <authorList>
            <person name="Aranda M."/>
            <person name="Li Y."/>
            <person name="Liew Y.J."/>
            <person name="Baumgarten S."/>
            <person name="Simakov O."/>
            <person name="Wilson M."/>
            <person name="Piel J."/>
            <person name="Ashoor H."/>
            <person name="Bougouffa S."/>
            <person name="Bajic V.B."/>
            <person name="Ryu T."/>
            <person name="Ravasi T."/>
            <person name="Bayer T."/>
            <person name="Micklem G."/>
            <person name="Kim H."/>
            <person name="Bhak J."/>
            <person name="Lajeunesse T.C."/>
            <person name="Voolstra C.R."/>
        </authorList>
    </citation>
    <scope>NUCLEOTIDE SEQUENCE [LARGE SCALE GENOMIC DNA]</scope>
    <source>
        <strain evidence="3 4">CCMP2467</strain>
    </source>
</reference>
<accession>A0A1Q9EM56</accession>
<keyword evidence="1" id="KW-0863">Zinc-finger</keyword>
<dbReference type="PANTHER" id="PTHR47027">
    <property type="entry name" value="REVERSE TRANSCRIPTASE DOMAIN-CONTAINING PROTEIN"/>
    <property type="match status" value="1"/>
</dbReference>
<evidence type="ECO:0000259" key="2">
    <source>
        <dbReference type="PROSITE" id="PS50157"/>
    </source>
</evidence>
<dbReference type="Proteomes" id="UP000186817">
    <property type="component" value="Unassembled WGS sequence"/>
</dbReference>
<dbReference type="SUPFAM" id="SSF56219">
    <property type="entry name" value="DNase I-like"/>
    <property type="match status" value="1"/>
</dbReference>
<proteinExistence type="predicted"/>
<dbReference type="Gene3D" id="3.60.10.10">
    <property type="entry name" value="Endonuclease/exonuclease/phosphatase"/>
    <property type="match status" value="1"/>
</dbReference>
<keyword evidence="1" id="KW-0862">Zinc</keyword>
<dbReference type="InterPro" id="IPR013087">
    <property type="entry name" value="Znf_C2H2_type"/>
</dbReference>
<dbReference type="GO" id="GO:0008270">
    <property type="term" value="F:zinc ion binding"/>
    <property type="evidence" value="ECO:0007669"/>
    <property type="project" value="UniProtKB-KW"/>
</dbReference>
<gene>
    <name evidence="3" type="ORF">AK812_SmicGene7973</name>
</gene>
<keyword evidence="4" id="KW-1185">Reference proteome</keyword>
<dbReference type="PROSITE" id="PS00028">
    <property type="entry name" value="ZINC_FINGER_C2H2_1"/>
    <property type="match status" value="1"/>
</dbReference>